<dbReference type="InterPro" id="IPR008979">
    <property type="entry name" value="Galactose-bd-like_sf"/>
</dbReference>
<dbReference type="SUPFAM" id="SSF49785">
    <property type="entry name" value="Galactose-binding domain-like"/>
    <property type="match status" value="2"/>
</dbReference>
<dbReference type="AlphaFoldDB" id="A0A9X3SPA7"/>
<dbReference type="HAMAP" id="MF_00813">
    <property type="entry name" value="Allantoicase"/>
    <property type="match status" value="1"/>
</dbReference>
<evidence type="ECO:0000256" key="2">
    <source>
        <dbReference type="HAMAP-Rule" id="MF_00813"/>
    </source>
</evidence>
<dbReference type="NCBIfam" id="TIGR02961">
    <property type="entry name" value="allantoicase"/>
    <property type="match status" value="1"/>
</dbReference>
<organism evidence="5 6">
    <name type="scientific">Glycomyces luteolus</name>
    <dbReference type="NCBI Taxonomy" id="2670330"/>
    <lineage>
        <taxon>Bacteria</taxon>
        <taxon>Bacillati</taxon>
        <taxon>Actinomycetota</taxon>
        <taxon>Actinomycetes</taxon>
        <taxon>Glycomycetales</taxon>
        <taxon>Glycomycetaceae</taxon>
        <taxon>Glycomyces</taxon>
    </lineage>
</organism>
<dbReference type="Proteomes" id="UP001146067">
    <property type="component" value="Unassembled WGS sequence"/>
</dbReference>
<reference evidence="5" key="1">
    <citation type="submission" date="2022-12" db="EMBL/GenBank/DDBJ databases">
        <title>Gycomyces niveus sp.nov.,a novel actinomycete isolated from soil in Shouguan.</title>
        <authorList>
            <person name="Yang X."/>
        </authorList>
    </citation>
    <scope>NUCLEOTIDE SEQUENCE</scope>
    <source>
        <strain evidence="5">NEAU-A15</strain>
    </source>
</reference>
<dbReference type="Pfam" id="PF03561">
    <property type="entry name" value="Allantoicase"/>
    <property type="match status" value="2"/>
</dbReference>
<accession>A0A9X3SPA7</accession>
<feature type="domain" description="Allantoicase" evidence="4">
    <location>
        <begin position="204"/>
        <end position="332"/>
    </location>
</feature>
<evidence type="ECO:0000256" key="3">
    <source>
        <dbReference type="SAM" id="MobiDB-lite"/>
    </source>
</evidence>
<feature type="domain" description="Allantoicase" evidence="4">
    <location>
        <begin position="35"/>
        <end position="184"/>
    </location>
</feature>
<dbReference type="InterPro" id="IPR005164">
    <property type="entry name" value="Allantoicase"/>
</dbReference>
<evidence type="ECO:0000313" key="5">
    <source>
        <dbReference type="EMBL" id="MDA1359157.1"/>
    </source>
</evidence>
<gene>
    <name evidence="2 5" type="primary">alc</name>
    <name evidence="5" type="ORF">O1R50_05960</name>
</gene>
<comment type="pathway">
    <text evidence="2">Nitrogen metabolism; (S)-allantoin degradation; (S)-ureidoglycolate from allantoate (aminidohydrolase route): step 1/1.</text>
</comment>
<sequence length="347" mass="38011">MTDVSVPVPEPRPGDTPPAPDDWRTLPDLAARALGGSVLAANDESFAEKESLIRPYPVLHQSHTFGHKGQLYDGWETRRRREPGHDWALVRLGAPGIIHGITIDTAYFTGNYPPRISVDACRIDGHPALTETLDAPWRPLVPISEAKGDSVNEYTVNDPRRYTHVRLNMHPDGGIARLRVHGTPVPDPKGFADLPLDLAALTNGAAITGASNAFYSNPIGAIMPGLPTSQADGWETARRREPGHEWLDVRLAGRGVIRIAELDTTHLKHNAPGHAAIEAHDGDTAFELLPRTSLQPDTPHRFALDNDRPATSVRLNIYPDGGMARLRLYGRLTDEALAEMRRRFAAA</sequence>
<dbReference type="EC" id="3.5.3.4" evidence="2"/>
<keyword evidence="6" id="KW-1185">Reference proteome</keyword>
<comment type="catalytic activity">
    <reaction evidence="2">
        <text>allantoate + H2O = (S)-ureidoglycolate + urea</text>
        <dbReference type="Rhea" id="RHEA:11016"/>
        <dbReference type="ChEBI" id="CHEBI:15377"/>
        <dbReference type="ChEBI" id="CHEBI:16199"/>
        <dbReference type="ChEBI" id="CHEBI:17536"/>
        <dbReference type="ChEBI" id="CHEBI:57296"/>
        <dbReference type="EC" id="3.5.3.4"/>
    </reaction>
</comment>
<comment type="caution">
    <text evidence="5">The sequence shown here is derived from an EMBL/GenBank/DDBJ whole genome shotgun (WGS) entry which is preliminary data.</text>
</comment>
<keyword evidence="2 5" id="KW-0378">Hydrolase</keyword>
<dbReference type="RefSeq" id="WP_270108989.1">
    <property type="nucleotide sequence ID" value="NZ_JAPZVP010000004.1"/>
</dbReference>
<dbReference type="Gene3D" id="2.60.120.260">
    <property type="entry name" value="Galactose-binding domain-like"/>
    <property type="match status" value="2"/>
</dbReference>
<dbReference type="PANTHER" id="PTHR12045:SF3">
    <property type="entry name" value="INACTIVE ALLANTOICASE-RELATED"/>
    <property type="match status" value="1"/>
</dbReference>
<feature type="compositionally biased region" description="Pro residues" evidence="3">
    <location>
        <begin position="8"/>
        <end position="20"/>
    </location>
</feature>
<dbReference type="GO" id="GO:0004037">
    <property type="term" value="F:allantoicase activity"/>
    <property type="evidence" value="ECO:0007669"/>
    <property type="project" value="UniProtKB-UniRule"/>
</dbReference>
<dbReference type="InterPro" id="IPR015908">
    <property type="entry name" value="Allantoicase_dom"/>
</dbReference>
<proteinExistence type="inferred from homology"/>
<dbReference type="PANTHER" id="PTHR12045">
    <property type="entry name" value="ALLANTOICASE"/>
    <property type="match status" value="1"/>
</dbReference>
<dbReference type="GO" id="GO:0000256">
    <property type="term" value="P:allantoin catabolic process"/>
    <property type="evidence" value="ECO:0007669"/>
    <property type="project" value="UniProtKB-UniRule"/>
</dbReference>
<name>A0A9X3SPA7_9ACTN</name>
<dbReference type="GO" id="GO:0006144">
    <property type="term" value="P:purine nucleobase metabolic process"/>
    <property type="evidence" value="ECO:0007669"/>
    <property type="project" value="UniProtKB-KW"/>
</dbReference>
<protein>
    <recommendedName>
        <fullName evidence="2">Probable allantoicase</fullName>
        <ecNumber evidence="2">3.5.3.4</ecNumber>
    </recommendedName>
    <alternativeName>
        <fullName evidence="2">Allantoate amidinohydrolase</fullName>
    </alternativeName>
</protein>
<evidence type="ECO:0000313" key="6">
    <source>
        <dbReference type="Proteomes" id="UP001146067"/>
    </source>
</evidence>
<evidence type="ECO:0000259" key="4">
    <source>
        <dbReference type="Pfam" id="PF03561"/>
    </source>
</evidence>
<comment type="similarity">
    <text evidence="1 2">Belongs to the allantoicase family.</text>
</comment>
<dbReference type="EMBL" id="JAPZVP010000004">
    <property type="protein sequence ID" value="MDA1359157.1"/>
    <property type="molecule type" value="Genomic_DNA"/>
</dbReference>
<keyword evidence="2" id="KW-0659">Purine metabolism</keyword>
<feature type="region of interest" description="Disordered" evidence="3">
    <location>
        <begin position="1"/>
        <end position="22"/>
    </location>
</feature>
<evidence type="ECO:0000256" key="1">
    <source>
        <dbReference type="ARBA" id="ARBA00009242"/>
    </source>
</evidence>